<dbReference type="Proteomes" id="UP000610203">
    <property type="component" value="Unassembled WGS sequence"/>
</dbReference>
<comment type="caution">
    <text evidence="1">The sequence shown here is derived from an EMBL/GenBank/DDBJ whole genome shotgun (WGS) entry which is preliminary data.</text>
</comment>
<evidence type="ECO:0000313" key="1">
    <source>
        <dbReference type="EMBL" id="GHD37479.1"/>
    </source>
</evidence>
<keyword evidence="2" id="KW-1185">Reference proteome</keyword>
<sequence>MPRGRALLVSAMNRSLAQVIANLSNKLGVYDPSLEGEDMPELNEPLLKSDF</sequence>
<gene>
    <name evidence="1" type="ORF">GCM10016272_25580</name>
</gene>
<organism evidence="1 2">
    <name type="scientific">Psychrobacter glaciei</name>
    <dbReference type="NCBI Taxonomy" id="619771"/>
    <lineage>
        <taxon>Bacteria</taxon>
        <taxon>Pseudomonadati</taxon>
        <taxon>Pseudomonadota</taxon>
        <taxon>Gammaproteobacteria</taxon>
        <taxon>Moraxellales</taxon>
        <taxon>Moraxellaceae</taxon>
        <taxon>Psychrobacter</taxon>
    </lineage>
</organism>
<dbReference type="EMBL" id="BMZR01000008">
    <property type="protein sequence ID" value="GHD37479.1"/>
    <property type="molecule type" value="Genomic_DNA"/>
</dbReference>
<protein>
    <submittedName>
        <fullName evidence="1">Uncharacterized protein</fullName>
    </submittedName>
</protein>
<name>A0ABQ3GV98_9GAMM</name>
<proteinExistence type="predicted"/>
<accession>A0ABQ3GV98</accession>
<evidence type="ECO:0000313" key="2">
    <source>
        <dbReference type="Proteomes" id="UP000610203"/>
    </source>
</evidence>
<reference evidence="2" key="1">
    <citation type="journal article" date="2019" name="Int. J. Syst. Evol. Microbiol.">
        <title>The Global Catalogue of Microorganisms (GCM) 10K type strain sequencing project: providing services to taxonomists for standard genome sequencing and annotation.</title>
        <authorList>
            <consortium name="The Broad Institute Genomics Platform"/>
            <consortium name="The Broad Institute Genome Sequencing Center for Infectious Disease"/>
            <person name="Wu L."/>
            <person name="Ma J."/>
        </authorList>
    </citation>
    <scope>NUCLEOTIDE SEQUENCE [LARGE SCALE GENOMIC DNA]</scope>
    <source>
        <strain evidence="2">KCTC 42280</strain>
    </source>
</reference>